<evidence type="ECO:0000313" key="1">
    <source>
        <dbReference type="EMBL" id="MQL77773.1"/>
    </source>
</evidence>
<gene>
    <name evidence="1" type="ORF">Taro_010180</name>
</gene>
<dbReference type="AlphaFoldDB" id="A0A843U8T5"/>
<reference evidence="1" key="1">
    <citation type="submission" date="2017-07" db="EMBL/GenBank/DDBJ databases">
        <title>Taro Niue Genome Assembly and Annotation.</title>
        <authorList>
            <person name="Atibalentja N."/>
            <person name="Keating K."/>
            <person name="Fields C.J."/>
        </authorList>
    </citation>
    <scope>NUCLEOTIDE SEQUENCE</scope>
    <source>
        <strain evidence="1">Niue_2</strain>
        <tissue evidence="1">Leaf</tissue>
    </source>
</reference>
<sequence length="74" mass="7988">MLNKSLYKVQGKRVTLLVLAGEEVGCAVVMSEEKKKVVMTKTYLAPAALLSNLHTAADVDLGWLADDEKTGHTS</sequence>
<protein>
    <submittedName>
        <fullName evidence="1">Uncharacterized protein</fullName>
    </submittedName>
</protein>
<evidence type="ECO:0000313" key="2">
    <source>
        <dbReference type="Proteomes" id="UP000652761"/>
    </source>
</evidence>
<dbReference type="Proteomes" id="UP000652761">
    <property type="component" value="Unassembled WGS sequence"/>
</dbReference>
<comment type="caution">
    <text evidence="1">The sequence shown here is derived from an EMBL/GenBank/DDBJ whole genome shotgun (WGS) entry which is preliminary data.</text>
</comment>
<organism evidence="1 2">
    <name type="scientific">Colocasia esculenta</name>
    <name type="common">Wild taro</name>
    <name type="synonym">Arum esculentum</name>
    <dbReference type="NCBI Taxonomy" id="4460"/>
    <lineage>
        <taxon>Eukaryota</taxon>
        <taxon>Viridiplantae</taxon>
        <taxon>Streptophyta</taxon>
        <taxon>Embryophyta</taxon>
        <taxon>Tracheophyta</taxon>
        <taxon>Spermatophyta</taxon>
        <taxon>Magnoliopsida</taxon>
        <taxon>Liliopsida</taxon>
        <taxon>Araceae</taxon>
        <taxon>Aroideae</taxon>
        <taxon>Colocasieae</taxon>
        <taxon>Colocasia</taxon>
    </lineage>
</organism>
<name>A0A843U8T5_COLES</name>
<accession>A0A843U8T5</accession>
<keyword evidence="2" id="KW-1185">Reference proteome</keyword>
<dbReference type="EMBL" id="NMUH01000366">
    <property type="protein sequence ID" value="MQL77773.1"/>
    <property type="molecule type" value="Genomic_DNA"/>
</dbReference>
<proteinExistence type="predicted"/>